<dbReference type="SUPFAM" id="SSF53850">
    <property type="entry name" value="Periplasmic binding protein-like II"/>
    <property type="match status" value="1"/>
</dbReference>
<dbReference type="PANTHER" id="PTHR35936:SF25">
    <property type="entry name" value="ABC TRANSPORTER SUBSTRATE-BINDING PROTEIN"/>
    <property type="match status" value="1"/>
</dbReference>
<keyword evidence="5" id="KW-1185">Reference proteome</keyword>
<dbReference type="Gene3D" id="3.40.190.10">
    <property type="entry name" value="Periplasmic binding protein-like II"/>
    <property type="match status" value="2"/>
</dbReference>
<evidence type="ECO:0000256" key="1">
    <source>
        <dbReference type="ARBA" id="ARBA00010333"/>
    </source>
</evidence>
<evidence type="ECO:0000256" key="2">
    <source>
        <dbReference type="ARBA" id="ARBA00022729"/>
    </source>
</evidence>
<dbReference type="PANTHER" id="PTHR35936">
    <property type="entry name" value="MEMBRANE-BOUND LYTIC MUREIN TRANSGLYCOSYLASE F"/>
    <property type="match status" value="1"/>
</dbReference>
<sequence length="256" mass="28555">MSQARDLALKTLLSLVLCLFSLSLSANELIGRTSVHVAAAEYLPFTSRTLPQNGVLLDLTRAAFKAQAIAVRLTFMPWSRALSMTQGGQMEALVAGFYSDARSKTFIYSDSLMQATSIFVSRREGISAHQLVNGLTDLRVAVEAGSIFERQLAGTGTILEPVTHLEQGLRMLVLGRVDLVLGTEAYLDKMITTRFTEQEQRHFKPLRLFKGKHSLHLLFPKTAKGAKLRSAFNDGLAKLMQTHEYHAILRRHHYIK</sequence>
<comment type="caution">
    <text evidence="4">The sequence shown here is derived from an EMBL/GenBank/DDBJ whole genome shotgun (WGS) entry which is preliminary data.</text>
</comment>
<reference evidence="4 5" key="1">
    <citation type="submission" date="2019-01" db="EMBL/GenBank/DDBJ databases">
        <authorList>
            <person name="Chen W.-M."/>
        </authorList>
    </citation>
    <scope>NUCLEOTIDE SEQUENCE [LARGE SCALE GENOMIC DNA]</scope>
    <source>
        <strain evidence="4 5">HPM-16</strain>
    </source>
</reference>
<name>A0A437QDV5_9GAMM</name>
<accession>A0A437QDV5</accession>
<dbReference type="Pfam" id="PF00497">
    <property type="entry name" value="SBP_bac_3"/>
    <property type="match status" value="1"/>
</dbReference>
<evidence type="ECO:0000313" key="5">
    <source>
        <dbReference type="Proteomes" id="UP000282818"/>
    </source>
</evidence>
<gene>
    <name evidence="4" type="ORF">EOE65_02935</name>
</gene>
<dbReference type="AlphaFoldDB" id="A0A437QDV5"/>
<feature type="domain" description="Solute-binding protein family 3/N-terminal" evidence="3">
    <location>
        <begin position="40"/>
        <end position="252"/>
    </location>
</feature>
<evidence type="ECO:0000313" key="4">
    <source>
        <dbReference type="EMBL" id="RVU32625.1"/>
    </source>
</evidence>
<evidence type="ECO:0000259" key="3">
    <source>
        <dbReference type="Pfam" id="PF00497"/>
    </source>
</evidence>
<dbReference type="InterPro" id="IPR001638">
    <property type="entry name" value="Solute-binding_3/MltF_N"/>
</dbReference>
<organism evidence="4 5">
    <name type="scientific">Neptunomonas marina</name>
    <dbReference type="NCBI Taxonomy" id="1815562"/>
    <lineage>
        <taxon>Bacteria</taxon>
        <taxon>Pseudomonadati</taxon>
        <taxon>Pseudomonadota</taxon>
        <taxon>Gammaproteobacteria</taxon>
        <taxon>Oceanospirillales</taxon>
        <taxon>Oceanospirillaceae</taxon>
        <taxon>Neptunomonas</taxon>
    </lineage>
</organism>
<dbReference type="Proteomes" id="UP000282818">
    <property type="component" value="Unassembled WGS sequence"/>
</dbReference>
<protein>
    <submittedName>
        <fullName evidence="4">Transporter substrate-binding domain-containing protein</fullName>
    </submittedName>
</protein>
<dbReference type="EMBL" id="SACQ01000001">
    <property type="protein sequence ID" value="RVU32625.1"/>
    <property type="molecule type" value="Genomic_DNA"/>
</dbReference>
<keyword evidence="2" id="KW-0732">Signal</keyword>
<comment type="similarity">
    <text evidence="1">Belongs to the bacterial solute-binding protein 3 family.</text>
</comment>
<proteinExistence type="inferred from homology"/>